<dbReference type="AlphaFoldDB" id="A0A1I7ZMX5"/>
<accession>A0A1I7ZMX5</accession>
<name>A0A1I7ZMX5_9BILA</name>
<evidence type="ECO:0000313" key="1">
    <source>
        <dbReference type="Proteomes" id="UP000095287"/>
    </source>
</evidence>
<dbReference type="WBParaSite" id="L893_g28069.t1">
    <property type="protein sequence ID" value="L893_g28069.t1"/>
    <property type="gene ID" value="L893_g28069"/>
</dbReference>
<sequence length="89" mass="9625">MLCSLCRVVVIGHWLKIQRSPSMNELHLARAVFVRLDGGWSALLTSAVLIGRVAGFSETAVVCLVFASCLVSHVSVCADADTFLLVTHR</sequence>
<dbReference type="Proteomes" id="UP000095287">
    <property type="component" value="Unplaced"/>
</dbReference>
<reference evidence="2" key="1">
    <citation type="submission" date="2016-11" db="UniProtKB">
        <authorList>
            <consortium name="WormBaseParasite"/>
        </authorList>
    </citation>
    <scope>IDENTIFICATION</scope>
</reference>
<organism evidence="1 2">
    <name type="scientific">Steinernema glaseri</name>
    <dbReference type="NCBI Taxonomy" id="37863"/>
    <lineage>
        <taxon>Eukaryota</taxon>
        <taxon>Metazoa</taxon>
        <taxon>Ecdysozoa</taxon>
        <taxon>Nematoda</taxon>
        <taxon>Chromadorea</taxon>
        <taxon>Rhabditida</taxon>
        <taxon>Tylenchina</taxon>
        <taxon>Panagrolaimomorpha</taxon>
        <taxon>Strongyloidoidea</taxon>
        <taxon>Steinernematidae</taxon>
        <taxon>Steinernema</taxon>
    </lineage>
</organism>
<proteinExistence type="predicted"/>
<protein>
    <submittedName>
        <fullName evidence="2">Secreted protein</fullName>
    </submittedName>
</protein>
<keyword evidence="1" id="KW-1185">Reference proteome</keyword>
<evidence type="ECO:0000313" key="2">
    <source>
        <dbReference type="WBParaSite" id="L893_g28069.t1"/>
    </source>
</evidence>